<dbReference type="InterPro" id="IPR002052">
    <property type="entry name" value="DNA_methylase_N6_adenine_CS"/>
</dbReference>
<dbReference type="InterPro" id="IPR050742">
    <property type="entry name" value="Helicase_Restrict-Modif_Enz"/>
</dbReference>
<dbReference type="GO" id="GO:0004386">
    <property type="term" value="F:helicase activity"/>
    <property type="evidence" value="ECO:0007669"/>
    <property type="project" value="UniProtKB-KW"/>
</dbReference>
<dbReference type="Proteomes" id="UP001589887">
    <property type="component" value="Unassembled WGS sequence"/>
</dbReference>
<feature type="region of interest" description="Disordered" evidence="2">
    <location>
        <begin position="670"/>
        <end position="697"/>
    </location>
</feature>
<dbReference type="Gene3D" id="3.40.50.300">
    <property type="entry name" value="P-loop containing nucleotide triphosphate hydrolases"/>
    <property type="match status" value="2"/>
</dbReference>
<dbReference type="Gene3D" id="3.40.1350.10">
    <property type="match status" value="1"/>
</dbReference>
<dbReference type="Pfam" id="PF04851">
    <property type="entry name" value="ResIII"/>
    <property type="match status" value="1"/>
</dbReference>
<dbReference type="Pfam" id="PF13156">
    <property type="entry name" value="Mrr_cat_2"/>
    <property type="match status" value="1"/>
</dbReference>
<dbReference type="CDD" id="cd22333">
    <property type="entry name" value="LlaBIII_nuclease-like"/>
    <property type="match status" value="1"/>
</dbReference>
<dbReference type="Pfam" id="PF18135">
    <property type="entry name" value="Type_ISP_C"/>
    <property type="match status" value="1"/>
</dbReference>
<proteinExistence type="predicted"/>
<dbReference type="InterPro" id="IPR001650">
    <property type="entry name" value="Helicase_C-like"/>
</dbReference>
<name>A0ABV6TKR3_9ACTN</name>
<dbReference type="Pfam" id="PF00271">
    <property type="entry name" value="Helicase_C"/>
    <property type="match status" value="1"/>
</dbReference>
<dbReference type="Pfam" id="PF02384">
    <property type="entry name" value="N6_Mtase"/>
    <property type="match status" value="1"/>
</dbReference>
<comment type="caution">
    <text evidence="4">The sequence shown here is derived from an EMBL/GenBank/DDBJ whole genome shotgun (WGS) entry which is preliminary data.</text>
</comment>
<dbReference type="InterPro" id="IPR011856">
    <property type="entry name" value="tRNA_endonuc-like_dom_sf"/>
</dbReference>
<keyword evidence="4" id="KW-0347">Helicase</keyword>
<dbReference type="CDD" id="cd18785">
    <property type="entry name" value="SF2_C"/>
    <property type="match status" value="1"/>
</dbReference>
<gene>
    <name evidence="4" type="ORF">ACFH04_22110</name>
</gene>
<evidence type="ECO:0000256" key="2">
    <source>
        <dbReference type="SAM" id="MobiDB-lite"/>
    </source>
</evidence>
<dbReference type="SUPFAM" id="SSF53335">
    <property type="entry name" value="S-adenosyl-L-methionine-dependent methyltransferases"/>
    <property type="match status" value="1"/>
</dbReference>
<evidence type="ECO:0000259" key="3">
    <source>
        <dbReference type="PROSITE" id="PS51192"/>
    </source>
</evidence>
<dbReference type="InterPro" id="IPR041635">
    <property type="entry name" value="Type_ISP_LLaBIII_C"/>
</dbReference>
<dbReference type="SMART" id="SM00487">
    <property type="entry name" value="DEXDc"/>
    <property type="match status" value="1"/>
</dbReference>
<dbReference type="RefSeq" id="WP_394321480.1">
    <property type="nucleotide sequence ID" value="NZ_JBHMQV010000009.1"/>
</dbReference>
<sequence>MAETATTATTVHDVLRAIRDGSTVNRDRGTRFEELMVQYLSTDPQWTEQFTRVWMWSDWPGTEHDKRDTGIDLVAQDRETGGFCAIQCKFYEPQHTIHKEDIDSFFTASGKGVFTRRMIISTTDKWSDHAESALDDQQVPVTRLGLSDIANSPVEWRMPTPGLHVEFEMSLREKKKPRPHQKAAIDDVFAGFAEHDRGKLIMACGTGKTFTGLKLVERLRQERAEAGKGEHTTVLFLVPSIALLSQTLREWSYEAEVPLNAFAVCSDAQVGKQKAQGDDKDMSTHDLALPATTNADRLVEQMASVEAAPGLTVVFSTYQSIATIAAAQQKGLPRFDLILCDEAHRTTGVTLSGHDESAFVRVHDDSFIGADRRLYMTATPRVYNDDTKQDAKGAQAAVASMDDETKYGPEFHRLGFGKAVEQGLLTDYKVLILTVDEGVVAKTLQEGFAGGGSELNLDDAAKIIGCWNAMAKRTGTFADGSGFGKDEAPMKRAVAFARSIADSKSVADNFNAIVDAYEDADDEVLHCEVDHVDGTFNTLRRNRLLDWLKQDPGQANARILSNARCLSEGVDVPSLDAVLFLHPRNSVVDVVQSVGRVMRTAPGKNYGYIILPVAVPAGMTPEQALSDNRRFKTVWQVLQALRAHDDRFNATVNQIELNKKKPETIGIGHIGAGDESVGDQDGSSTEDSAKAAKDKEAQSAQHIQDALFSVGDWREAIYARIVDKVGERHYWEDWAKDIAQIADRHVTRIKAALAVPEKGAAFQEFVNELRATINPGVTETAAVDMLAQHIVTKPVFDALFSGYGFAEHNPVSKAMQGMLDVLDDTGLDAEAQTLESFYESVRVRAEGIDNHEGRQRVIVELYDKFFKTALPKTADALGIVYTPIEVVDFIIRSTEQALAKHFGKSLSDQGVQIIDPFVGTGTFPVRLLQSGLIKPEDLLRKYTSELHANEIVLLAYYIAAVNIEAAFHDLAGGEYQPFEGIVLTDTFQLAEGTAQLDGMEVLEGNSERAKKQKAQPITVVIGNPPYSVGQDSQNDDNQNLKYETLDTRIQETYAAKSTATNKNSLYDSYIRAIRWASDRIQEDGVVAFVSNGGYIDGNTADGLRKSLVEEFDAIYCYNLRGNQRTHDWKREGGKIFGSGSQNTVAILILAKGDKNGVPVSGCELYYHEVDDYLTREEKLNKLRTQSLGSVEWVMVRPNAEGDWINQRDERFVEFQAIGEKDKKAAAKAIFALYTPGLQTNRDAWVYNHSRQKLGENVEALIEFYNAQAEGFRAHCQALGISKPSVADAEKFIDRNPMRISWSSSLISKLVQGKKIEYVAECAIVGTYRPFDRRAVYFDRDLNHRPGKLPQMFPTPDHENFGFYTTGTGSDEPFSLLMTDAVPDLHAVGTKSVGPHFVRYMYRELSVDGGFDFSEGEASYERVDNITDAALADYRKVYTDSAITKDDVFYYVYALLHSAEYRKRFAADLKRSLPRIPKVRDFHGFAEAGRKLADLHVNYEQAEPYKGIVETPTGDISATPPSELYRVAKMKIPKVKGQVDRSTVIYNNRIMLTNIPEEAYRYQLGARSAIEWIIDRYQVKVDKASEIVNDPNDWSDDPRYIIDLLKRIVTVSLETMKIVDALPSLDIIG</sequence>
<dbReference type="PRINTS" id="PR00507">
    <property type="entry name" value="N12N6MTFRASE"/>
</dbReference>
<dbReference type="Pfam" id="PF22240">
    <property type="entry name" value="ISP_coupler"/>
    <property type="match status" value="1"/>
</dbReference>
<dbReference type="SUPFAM" id="SSF52540">
    <property type="entry name" value="P-loop containing nucleoside triphosphate hydrolases"/>
    <property type="match status" value="2"/>
</dbReference>
<dbReference type="InterPro" id="IPR003356">
    <property type="entry name" value="DNA_methylase_A-5"/>
</dbReference>
<dbReference type="InterPro" id="IPR027417">
    <property type="entry name" value="P-loop_NTPase"/>
</dbReference>
<keyword evidence="4" id="KW-0067">ATP-binding</keyword>
<keyword evidence="1" id="KW-0680">Restriction system</keyword>
<accession>A0ABV6TKR3</accession>
<dbReference type="Gene3D" id="3.40.50.150">
    <property type="entry name" value="Vaccinia Virus protein VP39"/>
    <property type="match status" value="1"/>
</dbReference>
<dbReference type="PANTHER" id="PTHR47396:SF1">
    <property type="entry name" value="ATP-DEPENDENT HELICASE IRC3-RELATED"/>
    <property type="match status" value="1"/>
</dbReference>
<evidence type="ECO:0000313" key="5">
    <source>
        <dbReference type="Proteomes" id="UP001589887"/>
    </source>
</evidence>
<feature type="domain" description="Helicase ATP-binding" evidence="3">
    <location>
        <begin position="189"/>
        <end position="398"/>
    </location>
</feature>
<dbReference type="InterPro" id="IPR053980">
    <property type="entry name" value="ISP_coupler"/>
</dbReference>
<dbReference type="InterPro" id="IPR011335">
    <property type="entry name" value="Restrct_endonuc-II-like"/>
</dbReference>
<dbReference type="SUPFAM" id="SSF52980">
    <property type="entry name" value="Restriction endonuclease-like"/>
    <property type="match status" value="1"/>
</dbReference>
<dbReference type="EMBL" id="JBHMQV010000009">
    <property type="protein sequence ID" value="MFC0846387.1"/>
    <property type="molecule type" value="Genomic_DNA"/>
</dbReference>
<dbReference type="PANTHER" id="PTHR47396">
    <property type="entry name" value="TYPE I RESTRICTION ENZYME ECOKI R PROTEIN"/>
    <property type="match status" value="1"/>
</dbReference>
<evidence type="ECO:0000256" key="1">
    <source>
        <dbReference type="ARBA" id="ARBA00022747"/>
    </source>
</evidence>
<dbReference type="InterPro" id="IPR014001">
    <property type="entry name" value="Helicase_ATP-bd"/>
</dbReference>
<reference evidence="4 5" key="1">
    <citation type="submission" date="2024-09" db="EMBL/GenBank/DDBJ databases">
        <authorList>
            <person name="Sun Q."/>
            <person name="Mori K."/>
        </authorList>
    </citation>
    <scope>NUCLEOTIDE SEQUENCE [LARGE SCALE GENOMIC DNA]</scope>
    <source>
        <strain evidence="4 5">JCM 4557</strain>
    </source>
</reference>
<keyword evidence="4" id="KW-0378">Hydrolase</keyword>
<organism evidence="4 5">
    <name type="scientific">Streptomyces noboritoensis</name>
    <dbReference type="NCBI Taxonomy" id="67337"/>
    <lineage>
        <taxon>Bacteria</taxon>
        <taxon>Bacillati</taxon>
        <taxon>Actinomycetota</taxon>
        <taxon>Actinomycetes</taxon>
        <taxon>Kitasatosporales</taxon>
        <taxon>Streptomycetaceae</taxon>
        <taxon>Streptomyces</taxon>
    </lineage>
</organism>
<keyword evidence="5" id="KW-1185">Reference proteome</keyword>
<dbReference type="InterPro" id="IPR029063">
    <property type="entry name" value="SAM-dependent_MTases_sf"/>
</dbReference>
<dbReference type="SMART" id="SM00490">
    <property type="entry name" value="HELICc"/>
    <property type="match status" value="1"/>
</dbReference>
<dbReference type="PROSITE" id="PS51192">
    <property type="entry name" value="HELICASE_ATP_BIND_1"/>
    <property type="match status" value="1"/>
</dbReference>
<dbReference type="PROSITE" id="PS00092">
    <property type="entry name" value="N6_MTASE"/>
    <property type="match status" value="1"/>
</dbReference>
<protein>
    <submittedName>
        <fullName evidence="4">DEAD/DEAH box helicase</fullName>
    </submittedName>
</protein>
<dbReference type="InterPro" id="IPR006935">
    <property type="entry name" value="Helicase/UvrB_N"/>
</dbReference>
<dbReference type="InterPro" id="IPR039442">
    <property type="entry name" value="Mrr-like_dom"/>
</dbReference>
<evidence type="ECO:0000313" key="4">
    <source>
        <dbReference type="EMBL" id="MFC0846387.1"/>
    </source>
</evidence>
<keyword evidence="4" id="KW-0547">Nucleotide-binding</keyword>
<feature type="compositionally biased region" description="Basic and acidic residues" evidence="2">
    <location>
        <begin position="687"/>
        <end position="697"/>
    </location>
</feature>